<reference evidence="8" key="1">
    <citation type="submission" date="2025-08" db="UniProtKB">
        <authorList>
            <consortium name="Ensembl"/>
        </authorList>
    </citation>
    <scope>IDENTIFICATION</scope>
</reference>
<comment type="subcellular location">
    <subcellularLocation>
        <location evidence="1">Membrane</location>
        <topology evidence="1">Multi-pass membrane protein</topology>
    </subcellularLocation>
</comment>
<evidence type="ECO:0000256" key="6">
    <source>
        <dbReference type="SAM" id="Phobius"/>
    </source>
</evidence>
<keyword evidence="2 6" id="KW-0812">Transmembrane</keyword>
<dbReference type="PANTHER" id="PTHR46346">
    <property type="entry name" value="PHOSPHATIDYLINOSITOL N-ACETYLGLUCOSAMINYLTRANSFERASE SUBUNIT P"/>
    <property type="match status" value="1"/>
</dbReference>
<feature type="compositionally biased region" description="Low complexity" evidence="5">
    <location>
        <begin position="139"/>
        <end position="153"/>
    </location>
</feature>
<evidence type="ECO:0000256" key="1">
    <source>
        <dbReference type="ARBA" id="ARBA00004141"/>
    </source>
</evidence>
<feature type="compositionally biased region" description="Basic and acidic residues" evidence="5">
    <location>
        <begin position="1"/>
        <end position="11"/>
    </location>
</feature>
<dbReference type="Proteomes" id="UP000694724">
    <property type="component" value="Unplaced"/>
</dbReference>
<dbReference type="InterPro" id="IPR052263">
    <property type="entry name" value="GPI_Anchor_Biosynth"/>
</dbReference>
<accession>A0A8D1RXX2</accession>
<protein>
    <submittedName>
        <fullName evidence="8">Phosphatidylinositol glycan anchor biosynthesis class P</fullName>
    </submittedName>
</protein>
<keyword evidence="3 6" id="KW-1133">Transmembrane helix</keyword>
<dbReference type="PANTHER" id="PTHR46346:SF1">
    <property type="entry name" value="PHOSPHATIDYLINOSITOL N-ACETYLGLUCOSAMINYLTRANSFERASE SUBUNIT P"/>
    <property type="match status" value="1"/>
</dbReference>
<evidence type="ECO:0000256" key="5">
    <source>
        <dbReference type="SAM" id="MobiDB-lite"/>
    </source>
</evidence>
<dbReference type="AlphaFoldDB" id="A0A8D1RXX2"/>
<feature type="compositionally biased region" description="Basic and acidic residues" evidence="5">
    <location>
        <begin position="180"/>
        <end position="196"/>
    </location>
</feature>
<dbReference type="Ensembl" id="ENSSSCT00055050427.1">
    <property type="protein sequence ID" value="ENSSSCP00055040317.1"/>
    <property type="gene ID" value="ENSSSCG00055025481.1"/>
</dbReference>
<evidence type="ECO:0000259" key="7">
    <source>
        <dbReference type="Pfam" id="PF08510"/>
    </source>
</evidence>
<name>A0A8D1RXX2_PIG</name>
<gene>
    <name evidence="8" type="primary">PIGP</name>
</gene>
<feature type="domain" description="PIG-P" evidence="7">
    <location>
        <begin position="445"/>
        <end position="517"/>
    </location>
</feature>
<feature type="transmembrane region" description="Helical" evidence="6">
    <location>
        <begin position="446"/>
        <end position="469"/>
    </location>
</feature>
<sequence length="523" mass="55936">DAPKRRGEERGLGFLPPQFPSTDSAAILTKTGGADRKNTKHRGQGVQERSRTLANEHPKTDHALDRSRGNRRAGTHEDASPSGRCCSWGHDCRRHGHARVGRAPPRRGAVTQKGGATHTPGGAHAVDEKNLRRHKAAERGPTGACPRARAGARPRTERTEGVQAAGSAHTKGLLPPPHTPRGDHICRKGTRDKGDTPARTYKGCHTHTPNAPALNPRTLRAPEPTTRGDAHTPTLTTHPRRGCGGPLSPGISAAARQGDTSGSPAARQVCTHRGRQPASLGRRPPPPPPRALHVSQLAAGSGRLCRWQTRHVGCNAHAPSHRPAPTSAATSRAIPPAPAPARFCPARVAVRLRAGGGCRGDSAFLGFSVLSHPEAPWSAPAQRTQCGGGGTAGSGCVGPRSRATRASHPQISKSHRENGGKFTVAIARKSDLWLCSFLKLPIWLQYWAVALPVYLLITIVIGYVLLFGINMMSTSPLNSIHTITDNYAKNQQQKKYQEEAIPALRDIPISEVNQMFFLTAKKP</sequence>
<proteinExistence type="predicted"/>
<keyword evidence="4 6" id="KW-0472">Membrane</keyword>
<evidence type="ECO:0000256" key="3">
    <source>
        <dbReference type="ARBA" id="ARBA00022989"/>
    </source>
</evidence>
<evidence type="ECO:0000256" key="4">
    <source>
        <dbReference type="ARBA" id="ARBA00023136"/>
    </source>
</evidence>
<evidence type="ECO:0000313" key="9">
    <source>
        <dbReference type="Proteomes" id="UP000694724"/>
    </source>
</evidence>
<feature type="compositionally biased region" description="Basic and acidic residues" evidence="5">
    <location>
        <begin position="48"/>
        <end position="79"/>
    </location>
</feature>
<feature type="compositionally biased region" description="Low complexity" evidence="5">
    <location>
        <begin position="101"/>
        <end position="124"/>
    </location>
</feature>
<feature type="region of interest" description="Disordered" evidence="5">
    <location>
        <begin position="1"/>
        <end position="291"/>
    </location>
</feature>
<organism evidence="8 9">
    <name type="scientific">Sus scrofa</name>
    <name type="common">Pig</name>
    <dbReference type="NCBI Taxonomy" id="9823"/>
    <lineage>
        <taxon>Eukaryota</taxon>
        <taxon>Metazoa</taxon>
        <taxon>Chordata</taxon>
        <taxon>Craniata</taxon>
        <taxon>Vertebrata</taxon>
        <taxon>Euteleostomi</taxon>
        <taxon>Mammalia</taxon>
        <taxon>Eutheria</taxon>
        <taxon>Laurasiatheria</taxon>
        <taxon>Artiodactyla</taxon>
        <taxon>Suina</taxon>
        <taxon>Suidae</taxon>
        <taxon>Sus</taxon>
    </lineage>
</organism>
<feature type="region of interest" description="Disordered" evidence="5">
    <location>
        <begin position="380"/>
        <end position="415"/>
    </location>
</feature>
<dbReference type="InterPro" id="IPR013717">
    <property type="entry name" value="PIG-P"/>
</dbReference>
<dbReference type="Pfam" id="PF08510">
    <property type="entry name" value="PIG-P"/>
    <property type="match status" value="1"/>
</dbReference>
<evidence type="ECO:0000313" key="8">
    <source>
        <dbReference type="Ensembl" id="ENSSSCP00055040317.1"/>
    </source>
</evidence>
<feature type="compositionally biased region" description="Gly residues" evidence="5">
    <location>
        <begin position="386"/>
        <end position="396"/>
    </location>
</feature>
<evidence type="ECO:0000256" key="2">
    <source>
        <dbReference type="ARBA" id="ARBA00022692"/>
    </source>
</evidence>
<dbReference type="GO" id="GO:0016020">
    <property type="term" value="C:membrane"/>
    <property type="evidence" value="ECO:0007669"/>
    <property type="project" value="UniProtKB-SubCell"/>
</dbReference>